<comment type="caution">
    <text evidence="1">The sequence shown here is derived from an EMBL/GenBank/DDBJ whole genome shotgun (WGS) entry which is preliminary data.</text>
</comment>
<organism evidence="1 2">
    <name type="scientific">Streptomyces malaysiensis</name>
    <dbReference type="NCBI Taxonomy" id="92644"/>
    <lineage>
        <taxon>Bacteria</taxon>
        <taxon>Bacillati</taxon>
        <taxon>Actinomycetota</taxon>
        <taxon>Actinomycetes</taxon>
        <taxon>Kitasatosporales</taxon>
        <taxon>Streptomycetaceae</taxon>
        <taxon>Streptomyces</taxon>
        <taxon>Streptomyces violaceusniger group</taxon>
    </lineage>
</organism>
<name>A0A7X6AZB0_STRMQ</name>
<evidence type="ECO:0000313" key="1">
    <source>
        <dbReference type="EMBL" id="NIY67042.1"/>
    </source>
</evidence>
<sequence>MRSTHRLCPSANLPARLLLTLMRHQIRPDKPHILTAQHRLRRYRVYTRQSESWGVLTAREMHHGGASTIRARTHDSRQPFEDPSDTVPHVDLLSSGWPRPGVPHALPGSLSFSTVNGCLGHGGSVQRGFMCTQGVHAQILGVHHEPPRSELL</sequence>
<gene>
    <name evidence="1" type="ORF">SMALB_5082</name>
</gene>
<evidence type="ECO:0000313" key="2">
    <source>
        <dbReference type="Proteomes" id="UP000536624"/>
    </source>
</evidence>
<accession>A0A7X6AZB0</accession>
<proteinExistence type="predicted"/>
<dbReference type="EMBL" id="JAALLH010000001">
    <property type="protein sequence ID" value="NIY67042.1"/>
    <property type="molecule type" value="Genomic_DNA"/>
</dbReference>
<reference evidence="1 2" key="1">
    <citation type="submission" date="2020-02" db="EMBL/GenBank/DDBJ databases">
        <title>Streptomyces malaysiensis DSM14702 (JHCC583434, PFL_A843) Genome sequencing and assembly.</title>
        <authorList>
            <person name="Samborskyy M."/>
        </authorList>
    </citation>
    <scope>NUCLEOTIDE SEQUENCE [LARGE SCALE GENOMIC DNA]</scope>
    <source>
        <strain evidence="1 2">DSM 14702</strain>
    </source>
</reference>
<dbReference type="AlphaFoldDB" id="A0A7X6AZB0"/>
<dbReference type="Proteomes" id="UP000536624">
    <property type="component" value="Unassembled WGS sequence"/>
</dbReference>
<protein>
    <submittedName>
        <fullName evidence="1">Uncharacterized protein</fullName>
    </submittedName>
</protein>